<gene>
    <name evidence="1" type="ORF">ACI1P1_22995</name>
</gene>
<organism evidence="1 2">
    <name type="scientific">Paenibacillus mesotrionivorans</name>
    <dbReference type="NCBI Taxonomy" id="3160968"/>
    <lineage>
        <taxon>Bacteria</taxon>
        <taxon>Bacillati</taxon>
        <taxon>Bacillota</taxon>
        <taxon>Bacilli</taxon>
        <taxon>Bacillales</taxon>
        <taxon>Paenibacillaceae</taxon>
        <taxon>Paenibacillus</taxon>
    </lineage>
</organism>
<protein>
    <submittedName>
        <fullName evidence="1">Transporter substrate-binding domain-containing protein</fullName>
    </submittedName>
</protein>
<dbReference type="EMBL" id="JBJURJ010000017">
    <property type="protein sequence ID" value="MFM9331166.1"/>
    <property type="molecule type" value="Genomic_DNA"/>
</dbReference>
<evidence type="ECO:0000313" key="2">
    <source>
        <dbReference type="Proteomes" id="UP001631969"/>
    </source>
</evidence>
<comment type="caution">
    <text evidence="1">The sequence shown here is derived from an EMBL/GenBank/DDBJ whole genome shotgun (WGS) entry which is preliminary data.</text>
</comment>
<sequence length="293" mass="31328">MKKLTILLAAVMMLTMLAACGEKNKESDKTQGASTPAAATTAASTAPASPAAGAADKLADIKKAGTIIMGTSADYAPYEFHKNIDGKDTIVGFDVEIAKAIAKDLGVKLEIKDIGFDGLLPALNAGKVDFVISGMTPNEERLKSVDFSKIYYTAQQVIMIRADDKDKFKSMDDLKKVSVGVQTASIQEDIAKEQLQGAKIKSIAKITDLALELKNKKIDAIIMESPVANGYVNKNKDLVISSVKPKAEEAGSAIAIKKGNDTLTAEINKSLDKMIKDKTIDKLVDEAFQLSEK</sequence>
<keyword evidence="2" id="KW-1185">Reference proteome</keyword>
<accession>A0ACC7P4C8</accession>
<reference evidence="1" key="1">
    <citation type="submission" date="2024-12" db="EMBL/GenBank/DDBJ databases">
        <authorList>
            <person name="Wu N."/>
        </authorList>
    </citation>
    <scope>NUCLEOTIDE SEQUENCE</scope>
    <source>
        <strain evidence="1">P15</strain>
    </source>
</reference>
<dbReference type="Proteomes" id="UP001631969">
    <property type="component" value="Unassembled WGS sequence"/>
</dbReference>
<name>A0ACC7P4C8_9BACL</name>
<proteinExistence type="predicted"/>
<evidence type="ECO:0000313" key="1">
    <source>
        <dbReference type="EMBL" id="MFM9331166.1"/>
    </source>
</evidence>